<name>A0AAW4IY59_CLOPF</name>
<dbReference type="AlphaFoldDB" id="A0AAW4IY59"/>
<evidence type="ECO:0008006" key="3">
    <source>
        <dbReference type="Google" id="ProtNLM"/>
    </source>
</evidence>
<evidence type="ECO:0000313" key="2">
    <source>
        <dbReference type="Proteomes" id="UP000668068"/>
    </source>
</evidence>
<dbReference type="RefSeq" id="WP_208340722.1">
    <property type="nucleotide sequence ID" value="NZ_JAENQO010000007.1"/>
</dbReference>
<organism evidence="1 2">
    <name type="scientific">Clostridium perfringens</name>
    <dbReference type="NCBI Taxonomy" id="1502"/>
    <lineage>
        <taxon>Bacteria</taxon>
        <taxon>Bacillati</taxon>
        <taxon>Bacillota</taxon>
        <taxon>Clostridia</taxon>
        <taxon>Eubacteriales</taxon>
        <taxon>Clostridiaceae</taxon>
        <taxon>Clostridium</taxon>
    </lineage>
</organism>
<protein>
    <recommendedName>
        <fullName evidence="3">Phage protein</fullName>
    </recommendedName>
</protein>
<sequence length="63" mass="7166">MKLKRAIKIGKDCGLETIGEAICNIELHASSMFDFDNIQEEIEELHNDFKNSGLNEDNLLENN</sequence>
<dbReference type="Proteomes" id="UP000668068">
    <property type="component" value="Unassembled WGS sequence"/>
</dbReference>
<proteinExistence type="predicted"/>
<accession>A0AAW4IY59</accession>
<reference evidence="1" key="1">
    <citation type="submission" date="2020-12" db="EMBL/GenBank/DDBJ databases">
        <title>Comparative genomics of Clostridium perfringens reveals patterns of host-associated phylogenetic clades and virulence factors.</title>
        <authorList>
            <person name="Smith A.H."/>
            <person name="Geier R."/>
        </authorList>
    </citation>
    <scope>NUCLEOTIDE SEQUENCE</scope>
    <source>
        <strain evidence="1">CHD30677R</strain>
    </source>
</reference>
<gene>
    <name evidence="1" type="ORF">JJB47_12245</name>
</gene>
<dbReference type="EMBL" id="JAENQP010000007">
    <property type="protein sequence ID" value="MBO3359543.1"/>
    <property type="molecule type" value="Genomic_DNA"/>
</dbReference>
<comment type="caution">
    <text evidence="1">The sequence shown here is derived from an EMBL/GenBank/DDBJ whole genome shotgun (WGS) entry which is preliminary data.</text>
</comment>
<evidence type="ECO:0000313" key="1">
    <source>
        <dbReference type="EMBL" id="MBO3359543.1"/>
    </source>
</evidence>